<dbReference type="SUPFAM" id="SSF53756">
    <property type="entry name" value="UDP-Glycosyltransferase/glycogen phosphorylase"/>
    <property type="match status" value="1"/>
</dbReference>
<dbReference type="InterPro" id="IPR028098">
    <property type="entry name" value="Glyco_trans_4-like_N"/>
</dbReference>
<dbReference type="RefSeq" id="WP_207598516.1">
    <property type="nucleotide sequence ID" value="NZ_JAFNJU010000002.1"/>
</dbReference>
<dbReference type="Gene3D" id="3.40.50.2000">
    <property type="entry name" value="Glycogen Phosphorylase B"/>
    <property type="match status" value="2"/>
</dbReference>
<proteinExistence type="predicted"/>
<organism evidence="2 3">
    <name type="scientific">Proteiniclasticum aestuarii</name>
    <dbReference type="NCBI Taxonomy" id="2817862"/>
    <lineage>
        <taxon>Bacteria</taxon>
        <taxon>Bacillati</taxon>
        <taxon>Bacillota</taxon>
        <taxon>Clostridia</taxon>
        <taxon>Eubacteriales</taxon>
        <taxon>Clostridiaceae</taxon>
        <taxon>Proteiniclasticum</taxon>
    </lineage>
</organism>
<feature type="domain" description="Glycosyltransferase subfamily 4-like N-terminal" evidence="1">
    <location>
        <begin position="21"/>
        <end position="214"/>
    </location>
</feature>
<evidence type="ECO:0000313" key="3">
    <source>
        <dbReference type="Proteomes" id="UP000664218"/>
    </source>
</evidence>
<keyword evidence="3" id="KW-1185">Reference proteome</keyword>
<comment type="caution">
    <text evidence="2">The sequence shown here is derived from an EMBL/GenBank/DDBJ whole genome shotgun (WGS) entry which is preliminary data.</text>
</comment>
<evidence type="ECO:0000313" key="2">
    <source>
        <dbReference type="EMBL" id="MBO1263993.1"/>
    </source>
</evidence>
<evidence type="ECO:0000259" key="1">
    <source>
        <dbReference type="Pfam" id="PF13439"/>
    </source>
</evidence>
<dbReference type="AlphaFoldDB" id="A0A939HAZ9"/>
<protein>
    <submittedName>
        <fullName evidence="2">Glycosyltransferase</fullName>
    </submittedName>
</protein>
<reference evidence="2" key="1">
    <citation type="submission" date="2021-03" db="EMBL/GenBank/DDBJ databases">
        <title>Proteiniclasticum marinus sp. nov., isolated from tidal flat sediment.</title>
        <authorList>
            <person name="Namirimu T."/>
            <person name="Yang J.-A."/>
            <person name="Yang S.-H."/>
            <person name="Kim Y.-J."/>
            <person name="Kwon K.K."/>
        </authorList>
    </citation>
    <scope>NUCLEOTIDE SEQUENCE</scope>
    <source>
        <strain evidence="2">SCR006</strain>
    </source>
</reference>
<accession>A0A939HAZ9</accession>
<sequence length="418" mass="48482">MIKVLIPVYEYYPLNSGGTFRLAKFSKYLREYGIEPIVVAPNWESTNSKYVDESMIGIKTCRVERVNFDKKHKLKRTINFVLYKITLHPKFFDDNIGENILHRCKQICQSEKIDVIFASSLPQYTHWVANELNKQFKIPWVADFRDIVDQEEITIKNLLIRFIKYLRMKHTLLLDVYFAKSACNVITVSDGLKEKLVKRFKIPVNVIMNGFDPEDFSEYYVKDINYKRNEKLTIVYAGSFFGNRTPKVLLDGLENLVNRKPELVNNIQILFYGRSSESIKKYVVSKECRKMIVSGGLLTHQEAIRKMMLADILYLISHPSKGIVTGKIFEYLATNKLILSIPGDKDITDEIIRATNSGIIASTPEEVADTLLKLYDEWMDNGQIHSLTKINMVELYTRKKQSQELAEILKKGMNCDRE</sequence>
<gene>
    <name evidence="2" type="ORF">J3A84_02915</name>
</gene>
<dbReference type="EMBL" id="JAFNJU010000002">
    <property type="protein sequence ID" value="MBO1263993.1"/>
    <property type="molecule type" value="Genomic_DNA"/>
</dbReference>
<dbReference type="Proteomes" id="UP000664218">
    <property type="component" value="Unassembled WGS sequence"/>
</dbReference>
<name>A0A939HAZ9_9CLOT</name>
<dbReference type="Pfam" id="PF13439">
    <property type="entry name" value="Glyco_transf_4"/>
    <property type="match status" value="1"/>
</dbReference>